<dbReference type="Pfam" id="PF00884">
    <property type="entry name" value="Sulfatase"/>
    <property type="match status" value="1"/>
</dbReference>
<feature type="transmembrane region" description="Helical" evidence="9">
    <location>
        <begin position="85"/>
        <end position="105"/>
    </location>
</feature>
<feature type="transmembrane region" description="Helical" evidence="9">
    <location>
        <begin position="125"/>
        <end position="154"/>
    </location>
</feature>
<accession>A0A2V1J225</accession>
<feature type="binding site" evidence="8">
    <location>
        <position position="279"/>
    </location>
    <ligand>
        <name>Mn(2+)</name>
        <dbReference type="ChEBI" id="CHEBI:29035"/>
    </ligand>
</feature>
<keyword evidence="7" id="KW-0464">Manganese</keyword>
<evidence type="ECO:0000256" key="9">
    <source>
        <dbReference type="SAM" id="Phobius"/>
    </source>
</evidence>
<dbReference type="PIRSF" id="PIRSF005091">
    <property type="entry name" value="Mmb_sulf_HI1246"/>
    <property type="match status" value="1"/>
</dbReference>
<evidence type="ECO:0000256" key="4">
    <source>
        <dbReference type="ARBA" id="ARBA00022989"/>
    </source>
</evidence>
<evidence type="ECO:0000313" key="11">
    <source>
        <dbReference type="EMBL" id="PWB08804.1"/>
    </source>
</evidence>
<gene>
    <name evidence="11" type="ORF">C5O25_02650</name>
</gene>
<dbReference type="Proteomes" id="UP000244925">
    <property type="component" value="Unassembled WGS sequence"/>
</dbReference>
<dbReference type="InterPro" id="IPR012160">
    <property type="entry name" value="LtaS-like"/>
</dbReference>
<dbReference type="RefSeq" id="WP_107035192.1">
    <property type="nucleotide sequence ID" value="NZ_CAOLHR010000017.1"/>
</dbReference>
<dbReference type="GO" id="GO:0005886">
    <property type="term" value="C:plasma membrane"/>
    <property type="evidence" value="ECO:0007669"/>
    <property type="project" value="UniProtKB-SubCell"/>
</dbReference>
<evidence type="ECO:0000313" key="12">
    <source>
        <dbReference type="Proteomes" id="UP000244925"/>
    </source>
</evidence>
<comment type="caution">
    <text evidence="11">The sequence shown here is derived from an EMBL/GenBank/DDBJ whole genome shotgun (WGS) entry which is preliminary data.</text>
</comment>
<name>A0A2V1J225_9BACT</name>
<dbReference type="InterPro" id="IPR050448">
    <property type="entry name" value="OpgB/LTA_synthase_biosynth"/>
</dbReference>
<protein>
    <submittedName>
        <fullName evidence="11">Sulfatase</fullName>
    </submittedName>
</protein>
<keyword evidence="4 9" id="KW-1133">Transmembrane helix</keyword>
<feature type="active site" evidence="6">
    <location>
        <position position="318"/>
    </location>
</feature>
<feature type="domain" description="Sulfatase N-terminal" evidence="10">
    <location>
        <begin position="271"/>
        <end position="536"/>
    </location>
</feature>
<dbReference type="GeneID" id="93424484"/>
<reference evidence="12" key="1">
    <citation type="submission" date="2018-02" db="EMBL/GenBank/DDBJ databases">
        <authorList>
            <person name="Clavel T."/>
            <person name="Strowig T."/>
        </authorList>
    </citation>
    <scope>NUCLEOTIDE SEQUENCE [LARGE SCALE GENOMIC DNA]</scope>
    <source>
        <strain evidence="12">DSM 100764</strain>
    </source>
</reference>
<dbReference type="Gene3D" id="3.40.720.10">
    <property type="entry name" value="Alkaline Phosphatase, subunit A"/>
    <property type="match status" value="1"/>
</dbReference>
<feature type="binding site" evidence="7">
    <location>
        <position position="436"/>
    </location>
    <ligand>
        <name>substrate</name>
    </ligand>
</feature>
<sequence>MLRYICKILFTFALTVAISVIGKIVFVFCHTDIYDPFGMRQIMAAIVHGLPMDCTIAAYISILPAILAIAHLWTDSRMLSAIERAYFIIVSLLCGTVFVLDTALYTHWGFKLDMTPIFYFITSPAAVIGGMTAAQKAGGLSCIVLSAVIIYLLYNHAVIRLQLPRPNRDARLKATAVMILATALLFIPLRGGFTVSTMNPGRAYFSPEMKLNHAATNPVFNLLYSATHQNKELKTLNSIDDRQLADLEPHLIATSLRQCIPDTTLLSASRPDIYIILLESFSTHLMPSMGGEAIATRLDSIASAGLSFTEFYANSFRTDRALASVLSAYPGIPTVSVMKSVGKIESLPSLPLALKDAGYDLTYYYGGDINFTNMRALLAAGGFSRIVSDTDFPITQRLGKWGAHDDILFSRVEHDLASARDNGAPRLTVIQTSSSHEPFDVPATILPGKEANAFAFTDSIVGRFVDKLSLTPRWDSTLVVLVADHYGCHPRNLTSMRDRHHIPLVMTGGALRRHGTIDIPASQTDIAATLLGMLGIDHSRFTFSKDIFDSSSPKFAYFARPEEAAMLDTCGYHVIDIYTGGTLENEGKSDSTLLRLKAYLQLLNHDFNQR</sequence>
<feature type="binding site" evidence="8">
    <location>
        <position position="485"/>
    </location>
    <ligand>
        <name>Mn(2+)</name>
        <dbReference type="ChEBI" id="CHEBI:29035"/>
    </ligand>
</feature>
<feature type="transmembrane region" description="Helical" evidence="9">
    <location>
        <begin position="46"/>
        <end position="73"/>
    </location>
</feature>
<keyword evidence="2" id="KW-1003">Cell membrane</keyword>
<dbReference type="CDD" id="cd16015">
    <property type="entry name" value="LTA_synthase"/>
    <property type="match status" value="1"/>
</dbReference>
<dbReference type="InterPro" id="IPR000917">
    <property type="entry name" value="Sulfatase_N"/>
</dbReference>
<dbReference type="EMBL" id="PUBV01000004">
    <property type="protein sequence ID" value="PWB08804.1"/>
    <property type="molecule type" value="Genomic_DNA"/>
</dbReference>
<dbReference type="PANTHER" id="PTHR47371">
    <property type="entry name" value="LIPOTEICHOIC ACID SYNTHASE"/>
    <property type="match status" value="1"/>
</dbReference>
<proteinExistence type="predicted"/>
<evidence type="ECO:0000259" key="10">
    <source>
        <dbReference type="Pfam" id="PF00884"/>
    </source>
</evidence>
<evidence type="ECO:0000256" key="5">
    <source>
        <dbReference type="ARBA" id="ARBA00023136"/>
    </source>
</evidence>
<evidence type="ECO:0000256" key="6">
    <source>
        <dbReference type="PIRSR" id="PIRSR005091-1"/>
    </source>
</evidence>
<evidence type="ECO:0000256" key="1">
    <source>
        <dbReference type="ARBA" id="ARBA00004651"/>
    </source>
</evidence>
<keyword evidence="3 9" id="KW-0812">Transmembrane</keyword>
<dbReference type="InterPro" id="IPR017850">
    <property type="entry name" value="Alkaline_phosphatase_core_sf"/>
</dbReference>
<dbReference type="PANTHER" id="PTHR47371:SF3">
    <property type="entry name" value="PHOSPHOGLYCEROL TRANSFERASE I"/>
    <property type="match status" value="1"/>
</dbReference>
<comment type="subcellular location">
    <subcellularLocation>
        <location evidence="1">Cell membrane</location>
        <topology evidence="1">Multi-pass membrane protein</topology>
    </subcellularLocation>
</comment>
<evidence type="ECO:0000256" key="8">
    <source>
        <dbReference type="PIRSR" id="PIRSR005091-3"/>
    </source>
</evidence>
<feature type="transmembrane region" description="Helical" evidence="9">
    <location>
        <begin position="174"/>
        <end position="193"/>
    </location>
</feature>
<feature type="binding site" evidence="8">
    <location>
        <position position="318"/>
    </location>
    <ligand>
        <name>Mn(2+)</name>
        <dbReference type="ChEBI" id="CHEBI:29035"/>
    </ligand>
</feature>
<evidence type="ECO:0000256" key="7">
    <source>
        <dbReference type="PIRSR" id="PIRSR005091-2"/>
    </source>
</evidence>
<dbReference type="GO" id="GO:0046872">
    <property type="term" value="F:metal ion binding"/>
    <property type="evidence" value="ECO:0007669"/>
    <property type="project" value="UniProtKB-KW"/>
</dbReference>
<dbReference type="SUPFAM" id="SSF53649">
    <property type="entry name" value="Alkaline phosphatase-like"/>
    <property type="match status" value="1"/>
</dbReference>
<organism evidence="11 12">
    <name type="scientific">Paramuribaculum intestinale</name>
    <dbReference type="NCBI Taxonomy" id="2094151"/>
    <lineage>
        <taxon>Bacteria</taxon>
        <taxon>Pseudomonadati</taxon>
        <taxon>Bacteroidota</taxon>
        <taxon>Bacteroidia</taxon>
        <taxon>Bacteroidales</taxon>
        <taxon>Muribaculaceae</taxon>
        <taxon>Paramuribaculum</taxon>
    </lineage>
</organism>
<keyword evidence="7" id="KW-0479">Metal-binding</keyword>
<keyword evidence="5 9" id="KW-0472">Membrane</keyword>
<evidence type="ECO:0000256" key="2">
    <source>
        <dbReference type="ARBA" id="ARBA00022475"/>
    </source>
</evidence>
<dbReference type="AlphaFoldDB" id="A0A2V1J225"/>
<keyword evidence="12" id="KW-1185">Reference proteome</keyword>
<feature type="binding site" evidence="8">
    <location>
        <position position="484"/>
    </location>
    <ligand>
        <name>Mn(2+)</name>
        <dbReference type="ChEBI" id="CHEBI:29035"/>
    </ligand>
</feature>
<evidence type="ECO:0000256" key="3">
    <source>
        <dbReference type="ARBA" id="ARBA00022692"/>
    </source>
</evidence>